<organism evidence="7 8">
    <name type="scientific">Paenibacillus thailandensis</name>
    <dbReference type="NCBI Taxonomy" id="393250"/>
    <lineage>
        <taxon>Bacteria</taxon>
        <taxon>Bacillati</taxon>
        <taxon>Bacillota</taxon>
        <taxon>Bacilli</taxon>
        <taxon>Bacillales</taxon>
        <taxon>Paenibacillaceae</taxon>
        <taxon>Paenibacillus</taxon>
    </lineage>
</organism>
<feature type="transmembrane region" description="Helical" evidence="6">
    <location>
        <begin position="109"/>
        <end position="127"/>
    </location>
</feature>
<gene>
    <name evidence="7" type="ORF">ACFSW5_15525</name>
</gene>
<sequence length="325" mass="33190">MFQTIIIPMTLGFAVFMSGMKLMEVALHQLAGPHLAKALQSSTSTPVHGLVTGTAASAFLQSSTAVTVITIGLVNARLLTFPRTLGIILGTNIGTCLTTELIGLQLNRFAGPLMIASLGLWAVTALAGEMNVWPGLARFFGGRRLAVVRAAAVTSGGFGMLLAGLTFMQSIGPSVEQSGMFDWFLAKASGELIWGLLAGAVLTAAVHSSAAVIGMVMGLAALGSIPPDISTAIVLGSNVGTCVTALLASVGGTKGGKFVALSHLLLNAGGALLFMPFVSELSGAAGQLSSSPSGQIAHVQTLFNVACSLLALPVCYLPALKRLDR</sequence>
<reference evidence="8" key="1">
    <citation type="journal article" date="2019" name="Int. J. Syst. Evol. Microbiol.">
        <title>The Global Catalogue of Microorganisms (GCM) 10K type strain sequencing project: providing services to taxonomists for standard genome sequencing and annotation.</title>
        <authorList>
            <consortium name="The Broad Institute Genomics Platform"/>
            <consortium name="The Broad Institute Genome Sequencing Center for Infectious Disease"/>
            <person name="Wu L."/>
            <person name="Ma J."/>
        </authorList>
    </citation>
    <scope>NUCLEOTIDE SEQUENCE [LARGE SCALE GENOMIC DNA]</scope>
    <source>
        <strain evidence="8">TISTR 1827</strain>
    </source>
</reference>
<dbReference type="Pfam" id="PF02690">
    <property type="entry name" value="Na_Pi_cotrans"/>
    <property type="match status" value="1"/>
</dbReference>
<feature type="transmembrane region" description="Helical" evidence="6">
    <location>
        <begin position="192"/>
        <end position="223"/>
    </location>
</feature>
<feature type="transmembrane region" description="Helical" evidence="6">
    <location>
        <begin position="298"/>
        <end position="319"/>
    </location>
</feature>
<feature type="transmembrane region" description="Helical" evidence="6">
    <location>
        <begin position="6"/>
        <end position="27"/>
    </location>
</feature>
<name>A0ABW5QYP6_9BACL</name>
<evidence type="ECO:0000313" key="7">
    <source>
        <dbReference type="EMBL" id="MFD2661663.1"/>
    </source>
</evidence>
<keyword evidence="2" id="KW-1003">Cell membrane</keyword>
<dbReference type="Proteomes" id="UP001597493">
    <property type="component" value="Unassembled WGS sequence"/>
</dbReference>
<feature type="transmembrane region" description="Helical" evidence="6">
    <location>
        <begin position="147"/>
        <end position="171"/>
    </location>
</feature>
<evidence type="ECO:0000313" key="8">
    <source>
        <dbReference type="Proteomes" id="UP001597493"/>
    </source>
</evidence>
<evidence type="ECO:0000256" key="6">
    <source>
        <dbReference type="SAM" id="Phobius"/>
    </source>
</evidence>
<evidence type="ECO:0000256" key="3">
    <source>
        <dbReference type="ARBA" id="ARBA00022692"/>
    </source>
</evidence>
<keyword evidence="3 6" id="KW-0812">Transmembrane</keyword>
<dbReference type="EMBL" id="JBHUMY010000016">
    <property type="protein sequence ID" value="MFD2661663.1"/>
    <property type="molecule type" value="Genomic_DNA"/>
</dbReference>
<comment type="caution">
    <text evidence="7">The sequence shown here is derived from an EMBL/GenBank/DDBJ whole genome shotgun (WGS) entry which is preliminary data.</text>
</comment>
<dbReference type="PANTHER" id="PTHR10010">
    <property type="entry name" value="SOLUTE CARRIER FAMILY 34 SODIUM PHOSPHATE , MEMBER 2-RELATED"/>
    <property type="match status" value="1"/>
</dbReference>
<comment type="subcellular location">
    <subcellularLocation>
        <location evidence="1">Cell membrane</location>
        <topology evidence="1">Multi-pass membrane protein</topology>
    </subcellularLocation>
</comment>
<evidence type="ECO:0000256" key="1">
    <source>
        <dbReference type="ARBA" id="ARBA00004651"/>
    </source>
</evidence>
<keyword evidence="4 6" id="KW-1133">Transmembrane helix</keyword>
<accession>A0ABW5QYP6</accession>
<dbReference type="RefSeq" id="WP_379274805.1">
    <property type="nucleotide sequence ID" value="NZ_JBHUGT010000012.1"/>
</dbReference>
<feature type="transmembrane region" description="Helical" evidence="6">
    <location>
        <begin position="229"/>
        <end position="251"/>
    </location>
</feature>
<dbReference type="PANTHER" id="PTHR10010:SF46">
    <property type="entry name" value="SODIUM-DEPENDENT PHOSPHATE TRANSPORT PROTEIN 2B"/>
    <property type="match status" value="1"/>
</dbReference>
<dbReference type="NCBIfam" id="NF037997">
    <property type="entry name" value="Na_Pi_symport"/>
    <property type="match status" value="1"/>
</dbReference>
<evidence type="ECO:0000256" key="4">
    <source>
        <dbReference type="ARBA" id="ARBA00022989"/>
    </source>
</evidence>
<dbReference type="InterPro" id="IPR003841">
    <property type="entry name" value="Na/Pi_transpt"/>
</dbReference>
<keyword evidence="8" id="KW-1185">Reference proteome</keyword>
<protein>
    <submittedName>
        <fullName evidence="7">Na/Pi cotransporter family protein</fullName>
    </submittedName>
</protein>
<keyword evidence="5 6" id="KW-0472">Membrane</keyword>
<proteinExistence type="predicted"/>
<feature type="transmembrane region" description="Helical" evidence="6">
    <location>
        <begin position="258"/>
        <end position="278"/>
    </location>
</feature>
<evidence type="ECO:0000256" key="5">
    <source>
        <dbReference type="ARBA" id="ARBA00023136"/>
    </source>
</evidence>
<evidence type="ECO:0000256" key="2">
    <source>
        <dbReference type="ARBA" id="ARBA00022475"/>
    </source>
</evidence>